<gene>
    <name evidence="3" type="ORF">C8D97_104153</name>
</gene>
<dbReference type="RefSeq" id="WP_109762913.1">
    <property type="nucleotide sequence ID" value="NZ_QGGU01000004.1"/>
</dbReference>
<evidence type="ECO:0000313" key="4">
    <source>
        <dbReference type="Proteomes" id="UP000245790"/>
    </source>
</evidence>
<evidence type="ECO:0008006" key="5">
    <source>
        <dbReference type="Google" id="ProtNLM"/>
    </source>
</evidence>
<feature type="compositionally biased region" description="Polar residues" evidence="1">
    <location>
        <begin position="106"/>
        <end position="157"/>
    </location>
</feature>
<evidence type="ECO:0000313" key="3">
    <source>
        <dbReference type="EMBL" id="PWK52935.1"/>
    </source>
</evidence>
<reference evidence="3 4" key="1">
    <citation type="submission" date="2018-05" db="EMBL/GenBank/DDBJ databases">
        <title>Genomic Encyclopedia of Type Strains, Phase IV (KMG-IV): sequencing the most valuable type-strain genomes for metagenomic binning, comparative biology and taxonomic classification.</title>
        <authorList>
            <person name="Goeker M."/>
        </authorList>
    </citation>
    <scope>NUCLEOTIDE SEQUENCE [LARGE SCALE GENOMIC DNA]</scope>
    <source>
        <strain evidence="3 4">DSM 25350</strain>
    </source>
</reference>
<keyword evidence="4" id="KW-1185">Reference proteome</keyword>
<name>A0A316FXV3_9GAMM</name>
<feature type="transmembrane region" description="Helical" evidence="2">
    <location>
        <begin position="46"/>
        <end position="62"/>
    </location>
</feature>
<dbReference type="Proteomes" id="UP000245790">
    <property type="component" value="Unassembled WGS sequence"/>
</dbReference>
<feature type="compositionally biased region" description="Polar residues" evidence="1">
    <location>
        <begin position="83"/>
        <end position="99"/>
    </location>
</feature>
<feature type="region of interest" description="Disordered" evidence="1">
    <location>
        <begin position="1"/>
        <end position="32"/>
    </location>
</feature>
<sequence>MSVVNKMLRDLQQNKPEQTLKLDDTDVSDSVSDATHDNAKPYLKRLFILLLLTAVAISFYIVNPLSDPASEQPIANLHNTVADSDNNLQSSQDESQTVANIKHEGASSNTSPLTHDTSMIEDTTSEQLSSVSSDKNVFESNSTRSQTTNAKASNSDNVILDKAKTISDTSQSTDTTQPNNALASSSDSFSSTNHSSTDNSSTDNRSTTNHLIESRSAENNSNENSSNENSPASEESTEKQLSIIKNDVKQNTNAKKVDAVATNNTKVKNLSDAQQKKQQLQLANGFIENGLFGKAEQQLSNLLSEYNDYHPAAEKLAYVFLQTNNTQALVSLLEQQIASFPGHTTYRILLARHYANQRQWQNVVHATSSDHQSNTTLMLMRTLALQQLGQHQTAIELYVNLLRQSPERGDWWIGLSVSLEAVKRYRDAHQALVKAAKDPRVTQPQHQYIAQKTQYLQGLF</sequence>
<accession>A0A316FXV3</accession>
<evidence type="ECO:0000256" key="2">
    <source>
        <dbReference type="SAM" id="Phobius"/>
    </source>
</evidence>
<keyword evidence="2" id="KW-0472">Membrane</keyword>
<dbReference type="SUPFAM" id="SSF48452">
    <property type="entry name" value="TPR-like"/>
    <property type="match status" value="1"/>
</dbReference>
<protein>
    <recommendedName>
        <fullName evidence="5">MSHA biogenesis protein MshN</fullName>
    </recommendedName>
</protein>
<dbReference type="Gene3D" id="1.25.40.10">
    <property type="entry name" value="Tetratricopeptide repeat domain"/>
    <property type="match status" value="1"/>
</dbReference>
<keyword evidence="2" id="KW-0812">Transmembrane</keyword>
<keyword evidence="2" id="KW-1133">Transmembrane helix</keyword>
<dbReference type="AlphaFoldDB" id="A0A316FXV3"/>
<dbReference type="InterPro" id="IPR011990">
    <property type="entry name" value="TPR-like_helical_dom_sf"/>
</dbReference>
<dbReference type="EMBL" id="QGGU01000004">
    <property type="protein sequence ID" value="PWK52935.1"/>
    <property type="molecule type" value="Genomic_DNA"/>
</dbReference>
<feature type="compositionally biased region" description="Low complexity" evidence="1">
    <location>
        <begin position="167"/>
        <end position="177"/>
    </location>
</feature>
<feature type="compositionally biased region" description="Low complexity" evidence="1">
    <location>
        <begin position="217"/>
        <end position="234"/>
    </location>
</feature>
<dbReference type="OrthoDB" id="5406098at2"/>
<proteinExistence type="predicted"/>
<feature type="compositionally biased region" description="Low complexity" evidence="1">
    <location>
        <begin position="184"/>
        <end position="209"/>
    </location>
</feature>
<feature type="region of interest" description="Disordered" evidence="1">
    <location>
        <begin position="83"/>
        <end position="240"/>
    </location>
</feature>
<organism evidence="3 4">
    <name type="scientific">Pleionea mediterranea</name>
    <dbReference type="NCBI Taxonomy" id="523701"/>
    <lineage>
        <taxon>Bacteria</taxon>
        <taxon>Pseudomonadati</taxon>
        <taxon>Pseudomonadota</taxon>
        <taxon>Gammaproteobacteria</taxon>
        <taxon>Oceanospirillales</taxon>
        <taxon>Pleioneaceae</taxon>
        <taxon>Pleionea</taxon>
    </lineage>
</organism>
<comment type="caution">
    <text evidence="3">The sequence shown here is derived from an EMBL/GenBank/DDBJ whole genome shotgun (WGS) entry which is preliminary data.</text>
</comment>
<evidence type="ECO:0000256" key="1">
    <source>
        <dbReference type="SAM" id="MobiDB-lite"/>
    </source>
</evidence>